<feature type="non-terminal residue" evidence="2">
    <location>
        <position position="1"/>
    </location>
</feature>
<keyword evidence="3" id="KW-1185">Reference proteome</keyword>
<dbReference type="AlphaFoldDB" id="A0ABC8U775"/>
<dbReference type="EMBL" id="CAUOFW020007102">
    <property type="protein sequence ID" value="CAK9177624.1"/>
    <property type="molecule type" value="Genomic_DNA"/>
</dbReference>
<evidence type="ECO:0000313" key="3">
    <source>
        <dbReference type="Proteomes" id="UP001642360"/>
    </source>
</evidence>
<accession>A0ABC8U775</accession>
<dbReference type="Proteomes" id="UP001642360">
    <property type="component" value="Unassembled WGS sequence"/>
</dbReference>
<organism evidence="2 3">
    <name type="scientific">Ilex paraguariensis</name>
    <name type="common">yerba mate</name>
    <dbReference type="NCBI Taxonomy" id="185542"/>
    <lineage>
        <taxon>Eukaryota</taxon>
        <taxon>Viridiplantae</taxon>
        <taxon>Streptophyta</taxon>
        <taxon>Embryophyta</taxon>
        <taxon>Tracheophyta</taxon>
        <taxon>Spermatophyta</taxon>
        <taxon>Magnoliopsida</taxon>
        <taxon>eudicotyledons</taxon>
        <taxon>Gunneridae</taxon>
        <taxon>Pentapetalae</taxon>
        <taxon>asterids</taxon>
        <taxon>campanulids</taxon>
        <taxon>Aquifoliales</taxon>
        <taxon>Aquifoliaceae</taxon>
        <taxon>Ilex</taxon>
    </lineage>
</organism>
<proteinExistence type="predicted"/>
<evidence type="ECO:0000256" key="1">
    <source>
        <dbReference type="SAM" id="SignalP"/>
    </source>
</evidence>
<gene>
    <name evidence="2" type="ORF">ILEXP_LOCUS47543</name>
</gene>
<feature type="chain" id="PRO_5044896770" description="Mammalian cell entry protein" evidence="1">
    <location>
        <begin position="24"/>
        <end position="67"/>
    </location>
</feature>
<name>A0ABC8U775_9AQUA</name>
<reference evidence="2 3" key="1">
    <citation type="submission" date="2024-02" db="EMBL/GenBank/DDBJ databases">
        <authorList>
            <person name="Vignale AGUSTIN F."/>
            <person name="Sosa J E."/>
            <person name="Modenutti C."/>
        </authorList>
    </citation>
    <scope>NUCLEOTIDE SEQUENCE [LARGE SCALE GENOMIC DNA]</scope>
</reference>
<protein>
    <recommendedName>
        <fullName evidence="4">Mammalian cell entry protein</fullName>
    </recommendedName>
</protein>
<feature type="signal peptide" evidence="1">
    <location>
        <begin position="1"/>
        <end position="23"/>
    </location>
</feature>
<keyword evidence="1" id="KW-0732">Signal</keyword>
<evidence type="ECO:0008006" key="4">
    <source>
        <dbReference type="Google" id="ProtNLM"/>
    </source>
</evidence>
<comment type="caution">
    <text evidence="2">The sequence shown here is derived from an EMBL/GenBank/DDBJ whole genome shotgun (WGS) entry which is preliminary data.</text>
</comment>
<evidence type="ECO:0000313" key="2">
    <source>
        <dbReference type="EMBL" id="CAK9177624.1"/>
    </source>
</evidence>
<sequence length="67" mass="7047">PRPQQTLLLSMLLLLALELELISMPAPTPTPQPNTPTIGSLYANIDELFGDVGGSLGDKVNEPPPGP</sequence>